<dbReference type="InterPro" id="IPR028098">
    <property type="entry name" value="Glyco_trans_4-like_N"/>
</dbReference>
<evidence type="ECO:0000313" key="3">
    <source>
        <dbReference type="EMBL" id="MCB7480613.1"/>
    </source>
</evidence>
<dbReference type="EMBL" id="JAJBZG010000002">
    <property type="protein sequence ID" value="MCB7480613.1"/>
    <property type="molecule type" value="Genomic_DNA"/>
</dbReference>
<feature type="domain" description="Glycosyl transferase family 1" evidence="1">
    <location>
        <begin position="182"/>
        <end position="337"/>
    </location>
</feature>
<name>A0A9X1LHV5_9FLAO</name>
<comment type="caution">
    <text evidence="3">The sequence shown here is derived from an EMBL/GenBank/DDBJ whole genome shotgun (WGS) entry which is preliminary data.</text>
</comment>
<dbReference type="Pfam" id="PF00534">
    <property type="entry name" value="Glycos_transf_1"/>
    <property type="match status" value="1"/>
</dbReference>
<evidence type="ECO:0000259" key="2">
    <source>
        <dbReference type="Pfam" id="PF13439"/>
    </source>
</evidence>
<proteinExistence type="predicted"/>
<dbReference type="PANTHER" id="PTHR12526:SF630">
    <property type="entry name" value="GLYCOSYLTRANSFERASE"/>
    <property type="match status" value="1"/>
</dbReference>
<evidence type="ECO:0000259" key="1">
    <source>
        <dbReference type="Pfam" id="PF00534"/>
    </source>
</evidence>
<evidence type="ECO:0000313" key="4">
    <source>
        <dbReference type="Proteomes" id="UP001139414"/>
    </source>
</evidence>
<feature type="domain" description="Glycosyltransferase subfamily 4-like N-terminal" evidence="2">
    <location>
        <begin position="13"/>
        <end position="169"/>
    </location>
</feature>
<protein>
    <submittedName>
        <fullName evidence="3">Glycosyltransferase</fullName>
    </submittedName>
</protein>
<dbReference type="SUPFAM" id="SSF53756">
    <property type="entry name" value="UDP-Glycosyltransferase/glycogen phosphorylase"/>
    <property type="match status" value="1"/>
</dbReference>
<dbReference type="CDD" id="cd03811">
    <property type="entry name" value="GT4_GT28_WabH-like"/>
    <property type="match status" value="1"/>
</dbReference>
<dbReference type="Pfam" id="PF13439">
    <property type="entry name" value="Glyco_transf_4"/>
    <property type="match status" value="1"/>
</dbReference>
<dbReference type="AlphaFoldDB" id="A0A9X1LHV5"/>
<accession>A0A9X1LHV5</accession>
<dbReference type="PANTHER" id="PTHR12526">
    <property type="entry name" value="GLYCOSYLTRANSFERASE"/>
    <property type="match status" value="1"/>
</dbReference>
<keyword evidence="4" id="KW-1185">Reference proteome</keyword>
<dbReference type="Gene3D" id="3.40.50.2000">
    <property type="entry name" value="Glycogen Phosphorylase B"/>
    <property type="match status" value="2"/>
</dbReference>
<dbReference type="Proteomes" id="UP001139414">
    <property type="component" value="Unassembled WGS sequence"/>
</dbReference>
<gene>
    <name evidence="3" type="ORF">LGQ90_04980</name>
</gene>
<organism evidence="3 4">
    <name type="scientific">Christiangramia sediminis</name>
    <dbReference type="NCBI Taxonomy" id="2881336"/>
    <lineage>
        <taxon>Bacteria</taxon>
        <taxon>Pseudomonadati</taxon>
        <taxon>Bacteroidota</taxon>
        <taxon>Flavobacteriia</taxon>
        <taxon>Flavobacteriales</taxon>
        <taxon>Flavobacteriaceae</taxon>
        <taxon>Christiangramia</taxon>
    </lineage>
</organism>
<reference evidence="3" key="1">
    <citation type="submission" date="2021-10" db="EMBL/GenBank/DDBJ databases">
        <title>Gramella sp. ASW11-100T, isolated from marine sediment.</title>
        <authorList>
            <person name="Xia C."/>
        </authorList>
    </citation>
    <scope>NUCLEOTIDE SEQUENCE</scope>
    <source>
        <strain evidence="3">ASW11-100</strain>
    </source>
</reference>
<dbReference type="InterPro" id="IPR001296">
    <property type="entry name" value="Glyco_trans_1"/>
</dbReference>
<sequence>MKIINLIQKPQFRGAELFACQLSNHLLQLGHEVIVVSIFFGQSKLPFNGKIIHLDRPIEKRFFDLKGWKMFSQIVKNFKPDIIQANAADTLKFLISAKLLYGLADSKLVFRNANKMGDFINSKLKWHLNNFLVGKLDYVISVSKECEYDFSRTFNFNQHNIETIEIGVEDVAITKLPNDLEEKFKDSKVITHIGSFVTEKNHEGLVNIVQQLAIEFPDLIVLLIGKGNKEEEILELIKDKGLASNFHFLGYRTDVLEILKHSDAFVLPSLIEGLPGVILEAMFCETPVVAYNVGGVSEIVNSNTGFITEKNDESKFIEYTKDALMKDPSVLNKLSNAKQMVHEKFLNGIIAKRFLNAYTELIIK</sequence>
<dbReference type="GO" id="GO:0016757">
    <property type="term" value="F:glycosyltransferase activity"/>
    <property type="evidence" value="ECO:0007669"/>
    <property type="project" value="InterPro"/>
</dbReference>
<dbReference type="RefSeq" id="WP_229338790.1">
    <property type="nucleotide sequence ID" value="NZ_JAJBZG010000002.1"/>
</dbReference>